<dbReference type="CDD" id="cd00798">
    <property type="entry name" value="INT_XerDC_C"/>
    <property type="match status" value="1"/>
</dbReference>
<comment type="caution">
    <text evidence="12">The sequence shown here is derived from an EMBL/GenBank/DDBJ whole genome shotgun (WGS) entry which is preliminary data.</text>
</comment>
<reference evidence="12 13" key="1">
    <citation type="submission" date="2022-03" db="EMBL/GenBank/DDBJ databases">
        <title>Novel taxa within the pig intestine.</title>
        <authorList>
            <person name="Wylensek D."/>
            <person name="Bishof K."/>
            <person name="Afrizal A."/>
            <person name="Clavel T."/>
        </authorList>
    </citation>
    <scope>NUCLEOTIDE SEQUENCE [LARGE SCALE GENOMIC DNA]</scope>
    <source>
        <strain evidence="12 13">CLA-KB-P66</strain>
    </source>
</reference>
<evidence type="ECO:0000256" key="9">
    <source>
        <dbReference type="HAMAP-Rule" id="MF_01808"/>
    </source>
</evidence>
<dbReference type="Gene3D" id="1.10.443.10">
    <property type="entry name" value="Intergrase catalytic core"/>
    <property type="match status" value="1"/>
</dbReference>
<dbReference type="EMBL" id="JALBUT010000006">
    <property type="protein sequence ID" value="MDX8415800.1"/>
    <property type="molecule type" value="Genomic_DNA"/>
</dbReference>
<feature type="active site" description="O-(3'-phospho-DNA)-tyrosine intermediate" evidence="9">
    <location>
        <position position="280"/>
    </location>
</feature>
<dbReference type="SUPFAM" id="SSF47823">
    <property type="entry name" value="lambda integrase-like, N-terminal domain"/>
    <property type="match status" value="1"/>
</dbReference>
<keyword evidence="13" id="KW-1185">Reference proteome</keyword>
<dbReference type="InterPro" id="IPR044068">
    <property type="entry name" value="CB"/>
</dbReference>
<keyword evidence="4 9" id="KW-0159">Chromosome partition</keyword>
<dbReference type="InterPro" id="IPR010998">
    <property type="entry name" value="Integrase_recombinase_N"/>
</dbReference>
<feature type="domain" description="Tyr recombinase" evidence="10">
    <location>
        <begin position="111"/>
        <end position="293"/>
    </location>
</feature>
<feature type="active site" evidence="9">
    <location>
        <position position="245"/>
    </location>
</feature>
<dbReference type="Pfam" id="PF02899">
    <property type="entry name" value="Phage_int_SAM_1"/>
    <property type="match status" value="1"/>
</dbReference>
<dbReference type="InterPro" id="IPR011010">
    <property type="entry name" value="DNA_brk_join_enz"/>
</dbReference>
<proteinExistence type="inferred from homology"/>
<feature type="active site" evidence="9">
    <location>
        <position position="151"/>
    </location>
</feature>
<comment type="subunit">
    <text evidence="9">Forms a cyclic heterotetrameric complex composed of two molecules of XerC and two molecules of XerD.</text>
</comment>
<evidence type="ECO:0000313" key="13">
    <source>
        <dbReference type="Proteomes" id="UP001275932"/>
    </source>
</evidence>
<dbReference type="Gene3D" id="1.10.150.130">
    <property type="match status" value="1"/>
</dbReference>
<dbReference type="PANTHER" id="PTHR30349:SF81">
    <property type="entry name" value="TYROSINE RECOMBINASE XERC"/>
    <property type="match status" value="1"/>
</dbReference>
<keyword evidence="8 9" id="KW-0131">Cell cycle</keyword>
<keyword evidence="3 9" id="KW-0132">Cell division</keyword>
<dbReference type="InterPro" id="IPR013762">
    <property type="entry name" value="Integrase-like_cat_sf"/>
</dbReference>
<feature type="active site" evidence="9">
    <location>
        <position position="175"/>
    </location>
</feature>
<protein>
    <recommendedName>
        <fullName evidence="9">Tyrosine recombinase XerC</fullName>
    </recommendedName>
</protein>
<evidence type="ECO:0000256" key="6">
    <source>
        <dbReference type="ARBA" id="ARBA00023125"/>
    </source>
</evidence>
<dbReference type="PROSITE" id="PS51900">
    <property type="entry name" value="CB"/>
    <property type="match status" value="1"/>
</dbReference>
<accession>A0ABU4WGX6</accession>
<dbReference type="Proteomes" id="UP001275932">
    <property type="component" value="Unassembled WGS sequence"/>
</dbReference>
<dbReference type="Pfam" id="PF00589">
    <property type="entry name" value="Phage_integrase"/>
    <property type="match status" value="1"/>
</dbReference>
<dbReference type="InterPro" id="IPR004107">
    <property type="entry name" value="Integrase_SAM-like_N"/>
</dbReference>
<evidence type="ECO:0000256" key="8">
    <source>
        <dbReference type="ARBA" id="ARBA00023306"/>
    </source>
</evidence>
<keyword evidence="2 9" id="KW-0963">Cytoplasm</keyword>
<dbReference type="HAMAP" id="MF_01808">
    <property type="entry name" value="Recomb_XerC_XerD"/>
    <property type="match status" value="1"/>
</dbReference>
<comment type="similarity">
    <text evidence="9">Belongs to the 'phage' integrase family. XerC subfamily.</text>
</comment>
<dbReference type="NCBIfam" id="NF001399">
    <property type="entry name" value="PRK00283.1"/>
    <property type="match status" value="1"/>
</dbReference>
<dbReference type="InterPro" id="IPR050090">
    <property type="entry name" value="Tyrosine_recombinase_XerCD"/>
</dbReference>
<evidence type="ECO:0000256" key="1">
    <source>
        <dbReference type="ARBA" id="ARBA00004496"/>
    </source>
</evidence>
<name>A0ABU4WGX6_9BACT</name>
<evidence type="ECO:0000256" key="4">
    <source>
        <dbReference type="ARBA" id="ARBA00022829"/>
    </source>
</evidence>
<evidence type="ECO:0000256" key="2">
    <source>
        <dbReference type="ARBA" id="ARBA00022490"/>
    </source>
</evidence>
<dbReference type="PROSITE" id="PS51898">
    <property type="entry name" value="TYR_RECOMBINASE"/>
    <property type="match status" value="1"/>
</dbReference>
<evidence type="ECO:0000256" key="5">
    <source>
        <dbReference type="ARBA" id="ARBA00022908"/>
    </source>
</evidence>
<organism evidence="12 13">
    <name type="scientific">Intestinicryptomonas porci</name>
    <dbReference type="NCBI Taxonomy" id="2926320"/>
    <lineage>
        <taxon>Bacteria</taxon>
        <taxon>Pseudomonadati</taxon>
        <taxon>Verrucomicrobiota</taxon>
        <taxon>Opitutia</taxon>
        <taxon>Opitutales</taxon>
        <taxon>Intestinicryptomonaceae</taxon>
        <taxon>Intestinicryptomonas</taxon>
    </lineage>
</organism>
<feature type="active site" evidence="9">
    <location>
        <position position="271"/>
    </location>
</feature>
<dbReference type="InterPro" id="IPR002104">
    <property type="entry name" value="Integrase_catalytic"/>
</dbReference>
<feature type="active site" evidence="9">
    <location>
        <position position="248"/>
    </location>
</feature>
<evidence type="ECO:0000259" key="10">
    <source>
        <dbReference type="PROSITE" id="PS51898"/>
    </source>
</evidence>
<evidence type="ECO:0000256" key="3">
    <source>
        <dbReference type="ARBA" id="ARBA00022618"/>
    </source>
</evidence>
<dbReference type="SUPFAM" id="SSF56349">
    <property type="entry name" value="DNA breaking-rejoining enzymes"/>
    <property type="match status" value="1"/>
</dbReference>
<evidence type="ECO:0000259" key="11">
    <source>
        <dbReference type="PROSITE" id="PS51900"/>
    </source>
</evidence>
<keyword evidence="6 9" id="KW-0238">DNA-binding</keyword>
<dbReference type="PANTHER" id="PTHR30349">
    <property type="entry name" value="PHAGE INTEGRASE-RELATED"/>
    <property type="match status" value="1"/>
</dbReference>
<dbReference type="InterPro" id="IPR023009">
    <property type="entry name" value="Tyrosine_recombinase_XerC/XerD"/>
</dbReference>
<evidence type="ECO:0000313" key="12">
    <source>
        <dbReference type="EMBL" id="MDX8415800.1"/>
    </source>
</evidence>
<keyword evidence="5 9" id="KW-0229">DNA integration</keyword>
<sequence>MLLSQEFKDAVLEYKLYLEMELGKSRNTVASYLSDVEQFALFLQSKKIQSFGGASEAEISEWIAKISRGAKSSTQSRKLSAVKSLSGFLMEEKIWKSDFSELIARPKVRREIPKVLSREEVLKLLAEPSRENMLEKRDRAMLELMYCSGLRVSELCGVKISDLDFQAKIIRVCGKGDKVRLVPIGGRAVGAINDYVNFSRDFFRKKHPIYLFITNKGDKLSRKTFWHNIKKYALRAGIEHEIKPHMLRHSFATHLLGAGANLMAIKEMLGHSDLATTQIYTKVADSALIAEHSAHHPRNKMKIEFEK</sequence>
<gene>
    <name evidence="9" type="primary">xerC</name>
    <name evidence="12" type="ORF">MOX91_06390</name>
</gene>
<feature type="domain" description="Core-binding (CB)" evidence="11">
    <location>
        <begin position="5"/>
        <end position="90"/>
    </location>
</feature>
<dbReference type="NCBIfam" id="NF040815">
    <property type="entry name" value="recomb_XerA_Arch"/>
    <property type="match status" value="1"/>
</dbReference>
<comment type="subcellular location">
    <subcellularLocation>
        <location evidence="1 9">Cytoplasm</location>
    </subcellularLocation>
</comment>
<evidence type="ECO:0000256" key="7">
    <source>
        <dbReference type="ARBA" id="ARBA00023172"/>
    </source>
</evidence>
<dbReference type="RefSeq" id="WP_370397250.1">
    <property type="nucleotide sequence ID" value="NZ_JALBUT010000006.1"/>
</dbReference>
<keyword evidence="7 9" id="KW-0233">DNA recombination</keyword>
<comment type="function">
    <text evidence="9">Site-specific tyrosine recombinase, which acts by catalyzing the cutting and rejoining of the recombining DNA molecules. The XerC-XerD complex is essential to convert dimers of the bacterial chromosome into monomers to permit their segregation at cell division. It also contributes to the segregational stability of plasmids.</text>
</comment>